<keyword evidence="3" id="KW-1185">Reference proteome</keyword>
<dbReference type="Proteomes" id="UP000509222">
    <property type="component" value="Chromosome"/>
</dbReference>
<evidence type="ECO:0000256" key="1">
    <source>
        <dbReference type="SAM" id="Phobius"/>
    </source>
</evidence>
<name>A0A7H8QBW4_9BACL</name>
<evidence type="ECO:0000313" key="3">
    <source>
        <dbReference type="Proteomes" id="UP000509222"/>
    </source>
</evidence>
<feature type="transmembrane region" description="Helical" evidence="1">
    <location>
        <begin position="12"/>
        <end position="32"/>
    </location>
</feature>
<dbReference type="EMBL" id="CP051177">
    <property type="protein sequence ID" value="QKX51370.1"/>
    <property type="molecule type" value="Genomic_DNA"/>
</dbReference>
<evidence type="ECO:0000313" key="2">
    <source>
        <dbReference type="EMBL" id="QKX51370.1"/>
    </source>
</evidence>
<protein>
    <submittedName>
        <fullName evidence="2">Uncharacterized protein</fullName>
    </submittedName>
</protein>
<dbReference type="RefSeq" id="WP_036807902.1">
    <property type="nucleotide sequence ID" value="NZ_CP051177.1"/>
</dbReference>
<organism evidence="2 3">
    <name type="scientific">Planococcus glaciei</name>
    <dbReference type="NCBI Taxonomy" id="459472"/>
    <lineage>
        <taxon>Bacteria</taxon>
        <taxon>Bacillati</taxon>
        <taxon>Bacillota</taxon>
        <taxon>Bacilli</taxon>
        <taxon>Bacillales</taxon>
        <taxon>Caryophanaceae</taxon>
        <taxon>Planococcus</taxon>
    </lineage>
</organism>
<accession>A0A7H8QBW4</accession>
<sequence>MYDFVDQKKIIYITFAIILLISSLFAPVAIFYPLKVIFITPEALAIGTSYISLITGGIGIALIAGGLLALALIEMRMKKYLAAAILFVAGSAGMWLSLSDYYYMTTDEFTYNGPFSISSESYKWEDFEKIEERIGKEDNTQTVQSVAMHLKNGKVIEMSSGKILEMRGDLASRIQQAGGLYERVELEQ</sequence>
<keyword evidence="1" id="KW-0472">Membrane</keyword>
<keyword evidence="1" id="KW-1133">Transmembrane helix</keyword>
<feature type="transmembrane region" description="Helical" evidence="1">
    <location>
        <begin position="44"/>
        <end position="73"/>
    </location>
</feature>
<keyword evidence="1" id="KW-0812">Transmembrane</keyword>
<dbReference type="AlphaFoldDB" id="A0A7H8QBW4"/>
<feature type="transmembrane region" description="Helical" evidence="1">
    <location>
        <begin position="80"/>
        <end position="98"/>
    </location>
</feature>
<gene>
    <name evidence="2" type="ORF">HF394_12735</name>
</gene>
<reference evidence="3" key="1">
    <citation type="submission" date="2020-06" db="EMBL/GenBank/DDBJ databases">
        <title>Isolation of Planomicrobium glaciei.</title>
        <authorList>
            <person name="Malisova L."/>
            <person name="Safrankova R."/>
            <person name="Jakubu V."/>
            <person name="Spanelova P."/>
        </authorList>
    </citation>
    <scope>NUCLEOTIDE SEQUENCE [LARGE SCALE GENOMIC DNA]</scope>
    <source>
        <strain evidence="3">NRL-ATB46093</strain>
    </source>
</reference>
<proteinExistence type="predicted"/>